<keyword evidence="3 6" id="KW-0547">Nucleotide-binding</keyword>
<evidence type="ECO:0000256" key="1">
    <source>
        <dbReference type="ARBA" id="ARBA00008748"/>
    </source>
</evidence>
<dbReference type="InterPro" id="IPR023865">
    <property type="entry name" value="Aliphatic_acid_kinase_CS"/>
</dbReference>
<dbReference type="NCBIfam" id="TIGR00016">
    <property type="entry name" value="ackA"/>
    <property type="match status" value="1"/>
</dbReference>
<feature type="binding site" evidence="6">
    <location>
        <position position="88"/>
    </location>
    <ligand>
        <name>substrate</name>
    </ligand>
</feature>
<gene>
    <name evidence="6" type="primary">ackA</name>
    <name evidence="8" type="ORF">IAB27_04890</name>
</gene>
<comment type="caution">
    <text evidence="6">Lacks conserved residue(s) required for the propagation of feature annotation.</text>
</comment>
<protein>
    <recommendedName>
        <fullName evidence="6">Acetate kinase</fullName>
        <ecNumber evidence="6">2.7.2.1</ecNumber>
    </recommendedName>
    <alternativeName>
        <fullName evidence="6">Acetokinase</fullName>
    </alternativeName>
</protein>
<dbReference type="GO" id="GO:0000287">
    <property type="term" value="F:magnesium ion binding"/>
    <property type="evidence" value="ECO:0007669"/>
    <property type="project" value="UniProtKB-UniRule"/>
</dbReference>
<keyword evidence="2 6" id="KW-0808">Transferase</keyword>
<dbReference type="InterPro" id="IPR004372">
    <property type="entry name" value="Ac/propionate_kinase"/>
</dbReference>
<dbReference type="Pfam" id="PF00871">
    <property type="entry name" value="Acetate_kinase"/>
    <property type="match status" value="1"/>
</dbReference>
<comment type="subunit">
    <text evidence="6">Homodimer.</text>
</comment>
<comment type="pathway">
    <text evidence="6">Metabolic intermediate biosynthesis; acetyl-CoA biosynthesis; acetyl-CoA from acetate: step 1/2.</text>
</comment>
<feature type="binding site" evidence="6">
    <location>
        <begin position="203"/>
        <end position="207"/>
    </location>
    <ligand>
        <name>ATP</name>
        <dbReference type="ChEBI" id="CHEBI:30616"/>
    </ligand>
</feature>
<feature type="binding site" evidence="6">
    <location>
        <position position="14"/>
    </location>
    <ligand>
        <name>ATP</name>
        <dbReference type="ChEBI" id="CHEBI:30616"/>
    </ligand>
</feature>
<dbReference type="GO" id="GO:0006083">
    <property type="term" value="P:acetate metabolic process"/>
    <property type="evidence" value="ECO:0007669"/>
    <property type="project" value="TreeGrafter"/>
</dbReference>
<evidence type="ECO:0000256" key="6">
    <source>
        <dbReference type="HAMAP-Rule" id="MF_00020"/>
    </source>
</evidence>
<keyword evidence="4 6" id="KW-0418">Kinase</keyword>
<name>A0A9D0ZT70_9FIRM</name>
<reference evidence="8" key="2">
    <citation type="journal article" date="2021" name="PeerJ">
        <title>Extensive microbial diversity within the chicken gut microbiome revealed by metagenomics and culture.</title>
        <authorList>
            <person name="Gilroy R."/>
            <person name="Ravi A."/>
            <person name="Getino M."/>
            <person name="Pursley I."/>
            <person name="Horton D.L."/>
            <person name="Alikhan N.F."/>
            <person name="Baker D."/>
            <person name="Gharbi K."/>
            <person name="Hall N."/>
            <person name="Watson M."/>
            <person name="Adriaenssens E.M."/>
            <person name="Foster-Nyarko E."/>
            <person name="Jarju S."/>
            <person name="Secka A."/>
            <person name="Antonio M."/>
            <person name="Oren A."/>
            <person name="Chaudhuri R.R."/>
            <person name="La Ragione R."/>
            <person name="Hildebrand F."/>
            <person name="Pallen M.J."/>
        </authorList>
    </citation>
    <scope>NUCLEOTIDE SEQUENCE</scope>
    <source>
        <strain evidence="8">CHK147-3167</strain>
    </source>
</reference>
<comment type="caution">
    <text evidence="8">The sequence shown here is derived from an EMBL/GenBank/DDBJ whole genome shotgun (WGS) entry which is preliminary data.</text>
</comment>
<dbReference type="EMBL" id="DVFV01000091">
    <property type="protein sequence ID" value="HIQ90940.1"/>
    <property type="molecule type" value="Genomic_DNA"/>
</dbReference>
<keyword evidence="6" id="KW-0460">Magnesium</keyword>
<organism evidence="8 9">
    <name type="scientific">Candidatus Coprosoma intestinipullorum</name>
    <dbReference type="NCBI Taxonomy" id="2840752"/>
    <lineage>
        <taxon>Bacteria</taxon>
        <taxon>Bacillati</taxon>
        <taxon>Bacillota</taxon>
        <taxon>Bacillota incertae sedis</taxon>
        <taxon>Candidatus Coprosoma</taxon>
    </lineage>
</organism>
<evidence type="ECO:0000313" key="9">
    <source>
        <dbReference type="Proteomes" id="UP000886786"/>
    </source>
</evidence>
<comment type="function">
    <text evidence="6">Catalyzes the formation of acetyl phosphate from acetate and ATP. Can also catalyze the reverse reaction.</text>
</comment>
<dbReference type="CDD" id="cd24010">
    <property type="entry name" value="ASKHA_NBD_AcK_PK"/>
    <property type="match status" value="1"/>
</dbReference>
<comment type="cofactor">
    <cofactor evidence="6">
        <name>Mg(2+)</name>
        <dbReference type="ChEBI" id="CHEBI:18420"/>
    </cofactor>
    <cofactor evidence="6">
        <name>Mn(2+)</name>
        <dbReference type="ChEBI" id="CHEBI:29035"/>
    </cofactor>
    <text evidence="6">Mg(2+). Can also accept Mn(2+).</text>
</comment>
<dbReference type="PROSITE" id="PS01076">
    <property type="entry name" value="ACETATE_KINASE_2"/>
    <property type="match status" value="1"/>
</dbReference>
<dbReference type="AlphaFoldDB" id="A0A9D0ZT70"/>
<sequence length="392" mass="43490">MKIISINAGSSSLKFSLFNMDDESVIASGVFERIGIDGSFYTIKFNGEKYKEEVPLKTHADAVNILLDKLTSMHIIESLDEIGGVGHRIVQGKDLFDKSVLVDDEVMEKLESIKHFAPLHNPANMLGIEAFRKALPNVPMSVVFDTAFHQTMDEETYLYAVPYEWYEKYGIRKYGAHGTSHRYITETVKDLLKTDKFKLISCHIGNGGSITAIKDGKCVDTSMGFTPLAGIMMGTRSGDVDSSIIPPVMEAENKTIDDIINDLNKHSGLLGMSGISSDMRDIESAYTEGNERAILTFNKYVQRIVDYIAQYYVRLGGADVIAFTAGVGEKSPILRKLVCEKLACLGVKIDEEKNKVRGELTKISTDDSKVAVYVIPTDEELMIARDTLELIK</sequence>
<feature type="site" description="Transition state stabilizer" evidence="6">
    <location>
        <position position="177"/>
    </location>
</feature>
<evidence type="ECO:0000256" key="3">
    <source>
        <dbReference type="ARBA" id="ARBA00022741"/>
    </source>
</evidence>
<dbReference type="SUPFAM" id="SSF53067">
    <property type="entry name" value="Actin-like ATPase domain"/>
    <property type="match status" value="2"/>
</dbReference>
<evidence type="ECO:0000256" key="5">
    <source>
        <dbReference type="ARBA" id="ARBA00022840"/>
    </source>
</evidence>
<dbReference type="PANTHER" id="PTHR21060:SF15">
    <property type="entry name" value="ACETATE KINASE-RELATED"/>
    <property type="match status" value="1"/>
</dbReference>
<comment type="catalytic activity">
    <reaction evidence="6">
        <text>acetate + ATP = acetyl phosphate + ADP</text>
        <dbReference type="Rhea" id="RHEA:11352"/>
        <dbReference type="ChEBI" id="CHEBI:22191"/>
        <dbReference type="ChEBI" id="CHEBI:30089"/>
        <dbReference type="ChEBI" id="CHEBI:30616"/>
        <dbReference type="ChEBI" id="CHEBI:456216"/>
        <dbReference type="EC" id="2.7.2.1"/>
    </reaction>
</comment>
<proteinExistence type="inferred from homology"/>
<dbReference type="PROSITE" id="PS01075">
    <property type="entry name" value="ACETATE_KINASE_1"/>
    <property type="match status" value="1"/>
</dbReference>
<dbReference type="PIRSF" id="PIRSF000722">
    <property type="entry name" value="Acetate_prop_kin"/>
    <property type="match status" value="1"/>
</dbReference>
<dbReference type="HAMAP" id="MF_00020">
    <property type="entry name" value="Acetate_kinase"/>
    <property type="match status" value="1"/>
</dbReference>
<evidence type="ECO:0000256" key="7">
    <source>
        <dbReference type="RuleBase" id="RU003835"/>
    </source>
</evidence>
<comment type="similarity">
    <text evidence="1 6 7">Belongs to the acetokinase family.</text>
</comment>
<dbReference type="InterPro" id="IPR043129">
    <property type="entry name" value="ATPase_NBD"/>
</dbReference>
<dbReference type="Gene3D" id="3.30.420.40">
    <property type="match status" value="2"/>
</dbReference>
<feature type="binding site" evidence="6">
    <location>
        <position position="379"/>
    </location>
    <ligand>
        <name>Mg(2+)</name>
        <dbReference type="ChEBI" id="CHEBI:18420"/>
    </ligand>
</feature>
<evidence type="ECO:0000313" key="8">
    <source>
        <dbReference type="EMBL" id="HIQ90940.1"/>
    </source>
</evidence>
<dbReference type="GO" id="GO:0008776">
    <property type="term" value="F:acetate kinase activity"/>
    <property type="evidence" value="ECO:0007669"/>
    <property type="project" value="UniProtKB-UniRule"/>
</dbReference>
<comment type="subcellular location">
    <subcellularLocation>
        <location evidence="6">Cytoplasm</location>
    </subcellularLocation>
</comment>
<dbReference type="GO" id="GO:0005737">
    <property type="term" value="C:cytoplasm"/>
    <property type="evidence" value="ECO:0007669"/>
    <property type="project" value="UniProtKB-SubCell"/>
</dbReference>
<feature type="binding site" evidence="6">
    <location>
        <position position="7"/>
    </location>
    <ligand>
        <name>Mg(2+)</name>
        <dbReference type="ChEBI" id="CHEBI:18420"/>
    </ligand>
</feature>
<dbReference type="EC" id="2.7.2.1" evidence="6"/>
<evidence type="ECO:0000256" key="4">
    <source>
        <dbReference type="ARBA" id="ARBA00022777"/>
    </source>
</evidence>
<keyword evidence="6" id="KW-0479">Metal-binding</keyword>
<dbReference type="PANTHER" id="PTHR21060">
    <property type="entry name" value="ACETATE KINASE"/>
    <property type="match status" value="1"/>
</dbReference>
<dbReference type="PRINTS" id="PR00471">
    <property type="entry name" value="ACETATEKNASE"/>
</dbReference>
<dbReference type="Proteomes" id="UP000886786">
    <property type="component" value="Unassembled WGS sequence"/>
</dbReference>
<keyword evidence="6" id="KW-0963">Cytoplasm</keyword>
<keyword evidence="5 6" id="KW-0067">ATP-binding</keyword>
<dbReference type="GO" id="GO:0006085">
    <property type="term" value="P:acetyl-CoA biosynthetic process"/>
    <property type="evidence" value="ECO:0007669"/>
    <property type="project" value="UniProtKB-UniRule"/>
</dbReference>
<dbReference type="InterPro" id="IPR000890">
    <property type="entry name" value="Aliphatic_acid_kin_short-chain"/>
</dbReference>
<evidence type="ECO:0000256" key="2">
    <source>
        <dbReference type="ARBA" id="ARBA00022679"/>
    </source>
</evidence>
<dbReference type="GO" id="GO:0005524">
    <property type="term" value="F:ATP binding"/>
    <property type="evidence" value="ECO:0007669"/>
    <property type="project" value="UniProtKB-KW"/>
</dbReference>
<reference evidence="8" key="1">
    <citation type="submission" date="2020-10" db="EMBL/GenBank/DDBJ databases">
        <authorList>
            <person name="Gilroy R."/>
        </authorList>
    </citation>
    <scope>NUCLEOTIDE SEQUENCE</scope>
    <source>
        <strain evidence="8">CHK147-3167</strain>
    </source>
</reference>
<feature type="binding site" evidence="6">
    <location>
        <begin position="278"/>
        <end position="280"/>
    </location>
    <ligand>
        <name>ATP</name>
        <dbReference type="ChEBI" id="CHEBI:30616"/>
    </ligand>
</feature>
<feature type="active site" description="Proton donor/acceptor" evidence="6">
    <location>
        <position position="145"/>
    </location>
</feature>
<accession>A0A9D0ZT70</accession>
<feature type="site" description="Transition state stabilizer" evidence="6">
    <location>
        <position position="236"/>
    </location>
</feature>